<protein>
    <submittedName>
        <fullName evidence="1">Uncharacterized protein</fullName>
    </submittedName>
</protein>
<sequence>MPSVDFSLMEAGQSEIRNKLIAATFKKLGIIEQWGNGLKIIFDDLKNYPEIELNWSEPGIAFRVTFSKKSYTPESLGTTMEKMSEKILWLIKDNPEISAKELAYIVNRSSRTIERAIAKFKEEGRIKRIGPDKGGHWEVMKCTE</sequence>
<name>A0A7G9YMP5_9EURY</name>
<organism evidence="1">
    <name type="scientific">Candidatus Methanogaster sp. ANME-2c ERB4</name>
    <dbReference type="NCBI Taxonomy" id="2759911"/>
    <lineage>
        <taxon>Archaea</taxon>
        <taxon>Methanobacteriati</taxon>
        <taxon>Methanobacteriota</taxon>
        <taxon>Stenosarchaea group</taxon>
        <taxon>Methanomicrobia</taxon>
        <taxon>Methanosarcinales</taxon>
        <taxon>ANME-2 cluster</taxon>
        <taxon>Candidatus Methanogasteraceae</taxon>
        <taxon>Candidatus Methanogaster</taxon>
    </lineage>
</organism>
<dbReference type="Pfam" id="PF13412">
    <property type="entry name" value="HTH_24"/>
    <property type="match status" value="1"/>
</dbReference>
<dbReference type="Pfam" id="PF13749">
    <property type="entry name" value="HATPase_c_4"/>
    <property type="match status" value="1"/>
</dbReference>
<evidence type="ECO:0000313" key="1">
    <source>
        <dbReference type="EMBL" id="QNO49279.1"/>
    </source>
</evidence>
<dbReference type="SUPFAM" id="SSF46785">
    <property type="entry name" value="Winged helix' DNA-binding domain"/>
    <property type="match status" value="1"/>
</dbReference>
<dbReference type="InterPro" id="IPR036388">
    <property type="entry name" value="WH-like_DNA-bd_sf"/>
</dbReference>
<gene>
    <name evidence="1" type="ORF">ANJBEOKM_00019</name>
</gene>
<dbReference type="EMBL" id="MT631376">
    <property type="protein sequence ID" value="QNO49279.1"/>
    <property type="molecule type" value="Genomic_DNA"/>
</dbReference>
<dbReference type="InterPro" id="IPR038475">
    <property type="entry name" value="RecG_C_sf"/>
</dbReference>
<proteinExistence type="predicted"/>
<dbReference type="Gene3D" id="1.10.10.10">
    <property type="entry name" value="Winged helix-like DNA-binding domain superfamily/Winged helix DNA-binding domain"/>
    <property type="match status" value="1"/>
</dbReference>
<dbReference type="InterPro" id="IPR036390">
    <property type="entry name" value="WH_DNA-bd_sf"/>
</dbReference>
<dbReference type="PANTHER" id="PTHR30595:SF6">
    <property type="entry name" value="SCHLAFEN ALBA-2 DOMAIN-CONTAINING PROTEIN"/>
    <property type="match status" value="1"/>
</dbReference>
<dbReference type="Gene3D" id="3.30.565.60">
    <property type="match status" value="1"/>
</dbReference>
<reference evidence="1" key="1">
    <citation type="submission" date="2020-06" db="EMBL/GenBank/DDBJ databases">
        <title>Unique genomic features of the anaerobic methanotrophic archaea.</title>
        <authorList>
            <person name="Chadwick G.L."/>
            <person name="Skennerton C.T."/>
            <person name="Laso-Perez R."/>
            <person name="Leu A.O."/>
            <person name="Speth D.R."/>
            <person name="Yu H."/>
            <person name="Morgan-Lang C."/>
            <person name="Hatzenpichler R."/>
            <person name="Goudeau D."/>
            <person name="Malmstrom R."/>
            <person name="Brazelton W.J."/>
            <person name="Woyke T."/>
            <person name="Hallam S.J."/>
            <person name="Tyson G.W."/>
            <person name="Wegener G."/>
            <person name="Boetius A."/>
            <person name="Orphan V."/>
        </authorList>
    </citation>
    <scope>NUCLEOTIDE SEQUENCE</scope>
</reference>
<dbReference type="PANTHER" id="PTHR30595">
    <property type="entry name" value="GLPR-RELATED TRANSCRIPTIONAL REPRESSOR"/>
    <property type="match status" value="1"/>
</dbReference>
<dbReference type="AlphaFoldDB" id="A0A7G9YMP5"/>
<accession>A0A7G9YMP5</accession>